<gene>
    <name evidence="1" type="ORF">DFH08DRAFT_820282</name>
</gene>
<evidence type="ECO:0000313" key="2">
    <source>
        <dbReference type="Proteomes" id="UP001218218"/>
    </source>
</evidence>
<dbReference type="AlphaFoldDB" id="A0AAD6ZCM0"/>
<keyword evidence="2" id="KW-1185">Reference proteome</keyword>
<name>A0AAD6ZCM0_9AGAR</name>
<proteinExistence type="predicted"/>
<sequence>MCHPLFPRCSMSALTSQLLCTGACTPTPTFKIQYKAPLLDTPAPRPLLRLAECACILWATPVLDSRLKHRCHGTDCVPTMPVPIPPSLRASRVHGAALDSSFPSLSPITFHSSPSHSLSPLQLPLLSALPISHPLLNLFPVRLLLSLASRLVMRASTLSESCAAGDPNRALLGDTHLRLRSADTVPPNAASRLRHARCKIQALPYNFPGPYRLQTCLVVVEPVH</sequence>
<evidence type="ECO:0000313" key="1">
    <source>
        <dbReference type="EMBL" id="KAJ7315709.1"/>
    </source>
</evidence>
<accession>A0AAD6ZCM0</accession>
<dbReference type="EMBL" id="JARIHO010000060">
    <property type="protein sequence ID" value="KAJ7315709.1"/>
    <property type="molecule type" value="Genomic_DNA"/>
</dbReference>
<comment type="caution">
    <text evidence="1">The sequence shown here is derived from an EMBL/GenBank/DDBJ whole genome shotgun (WGS) entry which is preliminary data.</text>
</comment>
<organism evidence="1 2">
    <name type="scientific">Mycena albidolilacea</name>
    <dbReference type="NCBI Taxonomy" id="1033008"/>
    <lineage>
        <taxon>Eukaryota</taxon>
        <taxon>Fungi</taxon>
        <taxon>Dikarya</taxon>
        <taxon>Basidiomycota</taxon>
        <taxon>Agaricomycotina</taxon>
        <taxon>Agaricomycetes</taxon>
        <taxon>Agaricomycetidae</taxon>
        <taxon>Agaricales</taxon>
        <taxon>Marasmiineae</taxon>
        <taxon>Mycenaceae</taxon>
        <taxon>Mycena</taxon>
    </lineage>
</organism>
<reference evidence="1" key="1">
    <citation type="submission" date="2023-03" db="EMBL/GenBank/DDBJ databases">
        <title>Massive genome expansion in bonnet fungi (Mycena s.s.) driven by repeated elements and novel gene families across ecological guilds.</title>
        <authorList>
            <consortium name="Lawrence Berkeley National Laboratory"/>
            <person name="Harder C.B."/>
            <person name="Miyauchi S."/>
            <person name="Viragh M."/>
            <person name="Kuo A."/>
            <person name="Thoen E."/>
            <person name="Andreopoulos B."/>
            <person name="Lu D."/>
            <person name="Skrede I."/>
            <person name="Drula E."/>
            <person name="Henrissat B."/>
            <person name="Morin E."/>
            <person name="Kohler A."/>
            <person name="Barry K."/>
            <person name="LaButti K."/>
            <person name="Morin E."/>
            <person name="Salamov A."/>
            <person name="Lipzen A."/>
            <person name="Mereny Z."/>
            <person name="Hegedus B."/>
            <person name="Baldrian P."/>
            <person name="Stursova M."/>
            <person name="Weitz H."/>
            <person name="Taylor A."/>
            <person name="Grigoriev I.V."/>
            <person name="Nagy L.G."/>
            <person name="Martin F."/>
            <person name="Kauserud H."/>
        </authorList>
    </citation>
    <scope>NUCLEOTIDE SEQUENCE</scope>
    <source>
        <strain evidence="1">CBHHK002</strain>
    </source>
</reference>
<protein>
    <submittedName>
        <fullName evidence="1">Uncharacterized protein</fullName>
    </submittedName>
</protein>
<dbReference type="Proteomes" id="UP001218218">
    <property type="component" value="Unassembled WGS sequence"/>
</dbReference>